<dbReference type="EMBL" id="JOJR01000183">
    <property type="protein sequence ID" value="RCN42698.1"/>
    <property type="molecule type" value="Genomic_DNA"/>
</dbReference>
<feature type="transmembrane region" description="Helical" evidence="1">
    <location>
        <begin position="244"/>
        <end position="266"/>
    </location>
</feature>
<reference evidence="2 3" key="1">
    <citation type="submission" date="2014-10" db="EMBL/GenBank/DDBJ databases">
        <title>Draft genome of the hookworm Ancylostoma caninum.</title>
        <authorList>
            <person name="Mitreva M."/>
        </authorList>
    </citation>
    <scope>NUCLEOTIDE SEQUENCE [LARGE SCALE GENOMIC DNA]</scope>
    <source>
        <strain evidence="2 3">Baltimore</strain>
    </source>
</reference>
<feature type="transmembrane region" description="Helical" evidence="1">
    <location>
        <begin position="116"/>
        <end position="136"/>
    </location>
</feature>
<sequence length="335" mass="38434">MVFTTIGNNVPGNIEVDEERTLVSDVIVGSCLMLISFACAVAYSFVLAAIWRDDELMKMPTYRFMFVLGIFDVLPCIPHFITGIFTICQSVFHPILAEVSDFYALFQHSRLIKHSISVFGTPCYVAYCVITVILSINRFLFVVSPKYNEALFSAPVLHVWYVIIVLFWFVFALLLASPWASLVYSPQDYSWTYDFNLPLSSVVQKSAMGLELGCIVIFGFFYLCTLIVLYLTRKRFTASSKSRAELKILIQCIVIAAYCAVMNTLWHQSQMFPSNLWCKMVLNFMWVVNSAVYPTIYFIVNRRVHEEVIGEAWITSKLEIPELFAVVLYPRTKRF</sequence>
<evidence type="ECO:0008006" key="4">
    <source>
        <dbReference type="Google" id="ProtNLM"/>
    </source>
</evidence>
<dbReference type="Proteomes" id="UP000252519">
    <property type="component" value="Unassembled WGS sequence"/>
</dbReference>
<dbReference type="AlphaFoldDB" id="A0A368GGA2"/>
<keyword evidence="1" id="KW-0812">Transmembrane</keyword>
<feature type="transmembrane region" description="Helical" evidence="1">
    <location>
        <begin position="157"/>
        <end position="180"/>
    </location>
</feature>
<dbReference type="SUPFAM" id="SSF81321">
    <property type="entry name" value="Family A G protein-coupled receptor-like"/>
    <property type="match status" value="1"/>
</dbReference>
<dbReference type="PANTHER" id="PTHR23021:SF82">
    <property type="entry name" value="G PROTEIN-COUPLED RECEPTOR"/>
    <property type="match status" value="1"/>
</dbReference>
<dbReference type="Gene3D" id="1.20.1070.10">
    <property type="entry name" value="Rhodopsin 7-helix transmembrane proteins"/>
    <property type="match status" value="1"/>
</dbReference>
<dbReference type="InterPro" id="IPR019425">
    <property type="entry name" value="7TM_GPCR_serpentine_rcpt_Srt"/>
</dbReference>
<protein>
    <recommendedName>
        <fullName evidence="4">G-protein coupled receptors family 1 profile domain-containing protein</fullName>
    </recommendedName>
</protein>
<keyword evidence="1" id="KW-0472">Membrane</keyword>
<feature type="transmembrane region" description="Helical" evidence="1">
    <location>
        <begin position="207"/>
        <end position="232"/>
    </location>
</feature>
<evidence type="ECO:0000313" key="2">
    <source>
        <dbReference type="EMBL" id="RCN42698.1"/>
    </source>
</evidence>
<keyword evidence="3" id="KW-1185">Reference proteome</keyword>
<evidence type="ECO:0000313" key="3">
    <source>
        <dbReference type="Proteomes" id="UP000252519"/>
    </source>
</evidence>
<feature type="transmembrane region" description="Helical" evidence="1">
    <location>
        <begin position="26"/>
        <end position="51"/>
    </location>
</feature>
<name>A0A368GGA2_ANCCA</name>
<organism evidence="2 3">
    <name type="scientific">Ancylostoma caninum</name>
    <name type="common">Dog hookworm</name>
    <dbReference type="NCBI Taxonomy" id="29170"/>
    <lineage>
        <taxon>Eukaryota</taxon>
        <taxon>Metazoa</taxon>
        <taxon>Ecdysozoa</taxon>
        <taxon>Nematoda</taxon>
        <taxon>Chromadorea</taxon>
        <taxon>Rhabditida</taxon>
        <taxon>Rhabditina</taxon>
        <taxon>Rhabditomorpha</taxon>
        <taxon>Strongyloidea</taxon>
        <taxon>Ancylostomatidae</taxon>
        <taxon>Ancylostomatinae</taxon>
        <taxon>Ancylostoma</taxon>
    </lineage>
</organism>
<keyword evidence="1" id="KW-1133">Transmembrane helix</keyword>
<feature type="transmembrane region" description="Helical" evidence="1">
    <location>
        <begin position="63"/>
        <end position="96"/>
    </location>
</feature>
<dbReference type="PANTHER" id="PTHR23021">
    <property type="entry name" value="SERPENTINE RECEPTOR, CLASS T"/>
    <property type="match status" value="1"/>
</dbReference>
<accession>A0A368GGA2</accession>
<dbReference type="OrthoDB" id="5802741at2759"/>
<proteinExistence type="predicted"/>
<dbReference type="Pfam" id="PF10321">
    <property type="entry name" value="7TM_GPCR_Srt"/>
    <property type="match status" value="1"/>
</dbReference>
<comment type="caution">
    <text evidence="2">The sequence shown here is derived from an EMBL/GenBank/DDBJ whole genome shotgun (WGS) entry which is preliminary data.</text>
</comment>
<gene>
    <name evidence="2" type="ORF">ANCCAN_11338</name>
</gene>
<evidence type="ECO:0000256" key="1">
    <source>
        <dbReference type="SAM" id="Phobius"/>
    </source>
</evidence>
<feature type="transmembrane region" description="Helical" evidence="1">
    <location>
        <begin position="281"/>
        <end position="300"/>
    </location>
</feature>